<sequence length="86" mass="10246">MSHLQYTAKSHHLQWNIKQLSKICHRLYQDYCPILLKYRHAELGIKSQRHFIESAIFSLMEDYWKEAVLTDGQSNSYGDLIMFIRG</sequence>
<dbReference type="Proteomes" id="UP000254082">
    <property type="component" value="Unassembled WGS sequence"/>
</dbReference>
<organism evidence="1 2">
    <name type="scientific">Streptococcus downei MFe28</name>
    <dbReference type="NCBI Taxonomy" id="764290"/>
    <lineage>
        <taxon>Bacteria</taxon>
        <taxon>Bacillati</taxon>
        <taxon>Bacillota</taxon>
        <taxon>Bacilli</taxon>
        <taxon>Lactobacillales</taxon>
        <taxon>Streptococcaceae</taxon>
        <taxon>Streptococcus</taxon>
    </lineage>
</organism>
<name>A0A380JE80_STRDO</name>
<gene>
    <name evidence="1" type="ORF">NCTC11391_00296</name>
</gene>
<dbReference type="EMBL" id="UHFA01000002">
    <property type="protein sequence ID" value="SUN35316.1"/>
    <property type="molecule type" value="Genomic_DNA"/>
</dbReference>
<keyword evidence="2" id="KW-1185">Reference proteome</keyword>
<proteinExistence type="predicted"/>
<evidence type="ECO:0000313" key="2">
    <source>
        <dbReference type="Proteomes" id="UP000254082"/>
    </source>
</evidence>
<protein>
    <submittedName>
        <fullName evidence="1">Transposase</fullName>
    </submittedName>
</protein>
<evidence type="ECO:0000313" key="1">
    <source>
        <dbReference type="EMBL" id="SUN35316.1"/>
    </source>
</evidence>
<reference evidence="1 2" key="1">
    <citation type="submission" date="2018-06" db="EMBL/GenBank/DDBJ databases">
        <authorList>
            <consortium name="Pathogen Informatics"/>
            <person name="Doyle S."/>
        </authorList>
    </citation>
    <scope>NUCLEOTIDE SEQUENCE [LARGE SCALE GENOMIC DNA]</scope>
    <source>
        <strain evidence="2">NCTC 11391</strain>
    </source>
</reference>
<dbReference type="AlphaFoldDB" id="A0A380JE80"/>
<accession>A0A380JE80</accession>